<name>A0A9P4K7S2_9PLEO</name>
<evidence type="ECO:0000313" key="1">
    <source>
        <dbReference type="EMBL" id="KAF2262563.1"/>
    </source>
</evidence>
<dbReference type="AlphaFoldDB" id="A0A9P4K7S2"/>
<evidence type="ECO:0000313" key="2">
    <source>
        <dbReference type="Proteomes" id="UP000800093"/>
    </source>
</evidence>
<reference evidence="2" key="1">
    <citation type="journal article" date="2020" name="Stud. Mycol.">
        <title>101 Dothideomycetes genomes: A test case for predicting lifestyles and emergence of pathogens.</title>
        <authorList>
            <person name="Haridas S."/>
            <person name="Albert R."/>
            <person name="Binder M."/>
            <person name="Bloem J."/>
            <person name="LaButti K."/>
            <person name="Salamov A."/>
            <person name="Andreopoulos B."/>
            <person name="Baker S."/>
            <person name="Barry K."/>
            <person name="Bills G."/>
            <person name="Bluhm B."/>
            <person name="Cannon C."/>
            <person name="Castanera R."/>
            <person name="Culley D."/>
            <person name="Daum C."/>
            <person name="Ezra D."/>
            <person name="Gonzalez J."/>
            <person name="Henrissat B."/>
            <person name="Kuo A."/>
            <person name="Liang C."/>
            <person name="Lipzen A."/>
            <person name="Lutzoni F."/>
            <person name="Magnuson J."/>
            <person name="Mondo S."/>
            <person name="Nolan M."/>
            <person name="Ohm R."/>
            <person name="Pangilinan J."/>
            <person name="Park H.-J."/>
            <person name="Ramirez L."/>
            <person name="Alfaro M."/>
            <person name="Sun H."/>
            <person name="Tritt A."/>
            <person name="Yoshinaga Y."/>
            <person name="Zwiers L.-H."/>
            <person name="Turgeon B."/>
            <person name="Goodwin S."/>
            <person name="Spatafora J."/>
            <person name="Crous P."/>
            <person name="Grigoriev I."/>
        </authorList>
    </citation>
    <scope>NUCLEOTIDE SEQUENCE [LARGE SCALE GENOMIC DNA]</scope>
    <source>
        <strain evidence="2">CBS 304.66</strain>
    </source>
</reference>
<dbReference type="EMBL" id="ML986639">
    <property type="protein sequence ID" value="KAF2262563.1"/>
    <property type="molecule type" value="Genomic_DNA"/>
</dbReference>
<organism evidence="1 2">
    <name type="scientific">Lojkania enalia</name>
    <dbReference type="NCBI Taxonomy" id="147567"/>
    <lineage>
        <taxon>Eukaryota</taxon>
        <taxon>Fungi</taxon>
        <taxon>Dikarya</taxon>
        <taxon>Ascomycota</taxon>
        <taxon>Pezizomycotina</taxon>
        <taxon>Dothideomycetes</taxon>
        <taxon>Pleosporomycetidae</taxon>
        <taxon>Pleosporales</taxon>
        <taxon>Pleosporales incertae sedis</taxon>
        <taxon>Lojkania</taxon>
    </lineage>
</organism>
<dbReference type="Proteomes" id="UP000800093">
    <property type="component" value="Unassembled WGS sequence"/>
</dbReference>
<gene>
    <name evidence="1" type="ORF">CC78DRAFT_582509</name>
</gene>
<comment type="caution">
    <text evidence="1">The sequence shown here is derived from an EMBL/GenBank/DDBJ whole genome shotgun (WGS) entry which is preliminary data.</text>
</comment>
<keyword evidence="2" id="KW-1185">Reference proteome</keyword>
<accession>A0A9P4K7S2</accession>
<sequence length="149" mass="16236">MSVMDKGPPYELSTLIAGRKIVDIETSQARTVVVLRDSSQNGITRQLVRQLQRLGSQVLISTLDDDVSEATHITLTWIWKVAKPESSSNLGEAEFEIAILEVAANFHDLTLATGILSHDFRDVELGIGFSASGDDDFGMATGRTFTLVV</sequence>
<protein>
    <submittedName>
        <fullName evidence="1">Uncharacterized protein</fullName>
    </submittedName>
</protein>
<proteinExistence type="predicted"/>